<keyword evidence="3" id="KW-1185">Reference proteome</keyword>
<protein>
    <submittedName>
        <fullName evidence="2">Uncharacterized protein</fullName>
    </submittedName>
</protein>
<dbReference type="EMBL" id="CAJNDS010002257">
    <property type="protein sequence ID" value="CAE7396362.1"/>
    <property type="molecule type" value="Genomic_DNA"/>
</dbReference>
<organism evidence="2 3">
    <name type="scientific">Symbiodinium natans</name>
    <dbReference type="NCBI Taxonomy" id="878477"/>
    <lineage>
        <taxon>Eukaryota</taxon>
        <taxon>Sar</taxon>
        <taxon>Alveolata</taxon>
        <taxon>Dinophyceae</taxon>
        <taxon>Suessiales</taxon>
        <taxon>Symbiodiniaceae</taxon>
        <taxon>Symbiodinium</taxon>
    </lineage>
</organism>
<feature type="region of interest" description="Disordered" evidence="1">
    <location>
        <begin position="1"/>
        <end position="33"/>
    </location>
</feature>
<sequence length="238" mass="26417">MPPNTPSSFAPGLLGTGSESSKRDVPKMSPEPWQSVGRMAKFMKVKAKYAREKMRGIARKITEDIVHTATAGKEGQSFEAQLFEREKRIAQVKYRLEVTAARLHVASVGKDKEDEPWDEGAEMKKFFRDNEIAGALRNRNIKDLRKSDRATCACSSESQGYETSTEGRLGSALLRFPWRVGILVGGWRKSLSTSAPLFKDPQTPTACRQLRNTFGTPSGPQPPVPIPPMAFLGHIWLA</sequence>
<comment type="caution">
    <text evidence="2">The sequence shown here is derived from an EMBL/GenBank/DDBJ whole genome shotgun (WGS) entry which is preliminary data.</text>
</comment>
<evidence type="ECO:0000313" key="2">
    <source>
        <dbReference type="EMBL" id="CAE7396362.1"/>
    </source>
</evidence>
<reference evidence="2" key="1">
    <citation type="submission" date="2021-02" db="EMBL/GenBank/DDBJ databases">
        <authorList>
            <person name="Dougan E. K."/>
            <person name="Rhodes N."/>
            <person name="Thang M."/>
            <person name="Chan C."/>
        </authorList>
    </citation>
    <scope>NUCLEOTIDE SEQUENCE</scope>
</reference>
<evidence type="ECO:0000256" key="1">
    <source>
        <dbReference type="SAM" id="MobiDB-lite"/>
    </source>
</evidence>
<accession>A0A812QNT3</accession>
<dbReference type="Proteomes" id="UP000604046">
    <property type="component" value="Unassembled WGS sequence"/>
</dbReference>
<evidence type="ECO:0000313" key="3">
    <source>
        <dbReference type="Proteomes" id="UP000604046"/>
    </source>
</evidence>
<dbReference type="AlphaFoldDB" id="A0A812QNT3"/>
<gene>
    <name evidence="2" type="ORF">SNAT2548_LOCUS21588</name>
</gene>
<proteinExistence type="predicted"/>
<name>A0A812QNT3_9DINO</name>